<evidence type="ECO:0000259" key="2">
    <source>
        <dbReference type="Pfam" id="PF20241"/>
    </source>
</evidence>
<feature type="region of interest" description="Disordered" evidence="1">
    <location>
        <begin position="1"/>
        <end position="21"/>
    </location>
</feature>
<dbReference type="AlphaFoldDB" id="A0AAV8CNI6"/>
<reference evidence="3" key="1">
    <citation type="submission" date="2022-08" db="EMBL/GenBank/DDBJ databases">
        <authorList>
            <person name="Marques A."/>
        </authorList>
    </citation>
    <scope>NUCLEOTIDE SEQUENCE</scope>
    <source>
        <strain evidence="3">RhyPub2mFocal</strain>
        <tissue evidence="3">Leaves</tissue>
    </source>
</reference>
<protein>
    <submittedName>
        <fullName evidence="3">rRNA N-glycosidase</fullName>
    </submittedName>
</protein>
<gene>
    <name evidence="3" type="ORF">LUZ62_067732</name>
</gene>
<sequence length="307" mass="34111">MDSMETETLAPAGTSSRSVTEAANEVSNVHARLPLLEDKQLNKYNKAGLRNLLEVFSVRFVDFREHDLKNMYGCLLLSALPPYVIFSRKFGDPLYTDDEGFVKLRGPDITTIASDFTFIIPQLFSYHVCADQFKEIDCGPIWSIYSQKIFDTLVTRRTPTQFGEIEVNFAVYKYGIEACIDVTLIDCQFSSGTVHGSITAQNSKLGEKGTSFLFKRDKGDGVSISISDCKDRIAQLPLARCKTVHPIDSSLTIYVSIWQSSVTGTQDQPIADEKRLEFTAISGGQEVKTIKGAACQVNVSVTWPEKS</sequence>
<dbReference type="Proteomes" id="UP001140206">
    <property type="component" value="Chromosome 4"/>
</dbReference>
<dbReference type="Pfam" id="PF20241">
    <property type="entry name" value="DUF6598"/>
    <property type="match status" value="1"/>
</dbReference>
<feature type="domain" description="DUF6598" evidence="2">
    <location>
        <begin position="84"/>
        <end position="301"/>
    </location>
</feature>
<organism evidence="3 4">
    <name type="scientific">Rhynchospora pubera</name>
    <dbReference type="NCBI Taxonomy" id="906938"/>
    <lineage>
        <taxon>Eukaryota</taxon>
        <taxon>Viridiplantae</taxon>
        <taxon>Streptophyta</taxon>
        <taxon>Embryophyta</taxon>
        <taxon>Tracheophyta</taxon>
        <taxon>Spermatophyta</taxon>
        <taxon>Magnoliopsida</taxon>
        <taxon>Liliopsida</taxon>
        <taxon>Poales</taxon>
        <taxon>Cyperaceae</taxon>
        <taxon>Cyperoideae</taxon>
        <taxon>Rhynchosporeae</taxon>
        <taxon>Rhynchospora</taxon>
    </lineage>
</organism>
<dbReference type="EMBL" id="JAMFTS010000004">
    <property type="protein sequence ID" value="KAJ4757357.1"/>
    <property type="molecule type" value="Genomic_DNA"/>
</dbReference>
<proteinExistence type="predicted"/>
<evidence type="ECO:0000256" key="1">
    <source>
        <dbReference type="SAM" id="MobiDB-lite"/>
    </source>
</evidence>
<evidence type="ECO:0000313" key="3">
    <source>
        <dbReference type="EMBL" id="KAJ4757357.1"/>
    </source>
</evidence>
<comment type="caution">
    <text evidence="3">The sequence shown here is derived from an EMBL/GenBank/DDBJ whole genome shotgun (WGS) entry which is preliminary data.</text>
</comment>
<name>A0AAV8CNI6_9POAL</name>
<keyword evidence="4" id="KW-1185">Reference proteome</keyword>
<accession>A0AAV8CNI6</accession>
<evidence type="ECO:0000313" key="4">
    <source>
        <dbReference type="Proteomes" id="UP001140206"/>
    </source>
</evidence>
<dbReference type="InterPro" id="IPR046533">
    <property type="entry name" value="DUF6598"/>
</dbReference>